<gene>
    <name evidence="1" type="ORF">SAMN02949497_1673</name>
</gene>
<reference evidence="1 2" key="1">
    <citation type="submission" date="2016-12" db="EMBL/GenBank/DDBJ databases">
        <authorList>
            <person name="Song W.-J."/>
            <person name="Kurnit D.M."/>
        </authorList>
    </citation>
    <scope>NUCLEOTIDE SEQUENCE [LARGE SCALE GENOMIC DNA]</scope>
    <source>
        <strain evidence="1 2">175</strain>
    </source>
</reference>
<protein>
    <submittedName>
        <fullName evidence="1">Uncharacterized protein</fullName>
    </submittedName>
</protein>
<evidence type="ECO:0000313" key="2">
    <source>
        <dbReference type="Proteomes" id="UP000192923"/>
    </source>
</evidence>
<accession>A0A1Y6D1B9</accession>
<dbReference type="Proteomes" id="UP000192923">
    <property type="component" value="Unassembled WGS sequence"/>
</dbReference>
<name>A0A1Y6D1B9_9GAMM</name>
<keyword evidence="2" id="KW-1185">Reference proteome</keyword>
<sequence>MQMNWPTGQLTAILQDLIDILRDGGAPPPYDYTISSYVFGAAPPATENMLLQASGNLGHAPIGPFVSLDGTYASGSWAIRNGDRATAGFGRQVGLPGGELLYAVYGPNLAGFTEEEPEEIPGEPPPYDVKDGYFYSSDIGAGIFGVQNASNSVEDETAFIPNKLTPLARMAILNGTVAKLGVRADLVDASDTLLATWTWASRVAPTVSGQVSVLASAPIAPTVAAVASGTAAWLVFRTALGVETARADVGDSCYLGLTSITVTEGEPMTWGAVRLHSGGP</sequence>
<dbReference type="AlphaFoldDB" id="A0A1Y6D1B9"/>
<proteinExistence type="predicted"/>
<evidence type="ECO:0000313" key="1">
    <source>
        <dbReference type="EMBL" id="SMF94362.1"/>
    </source>
</evidence>
<organism evidence="1 2">
    <name type="scientific">Methylomagnum ishizawai</name>
    <dbReference type="NCBI Taxonomy" id="1760988"/>
    <lineage>
        <taxon>Bacteria</taxon>
        <taxon>Pseudomonadati</taxon>
        <taxon>Pseudomonadota</taxon>
        <taxon>Gammaproteobacteria</taxon>
        <taxon>Methylococcales</taxon>
        <taxon>Methylococcaceae</taxon>
        <taxon>Methylomagnum</taxon>
    </lineage>
</organism>
<dbReference type="STRING" id="1760988.SAMN02949497_1673"/>
<dbReference type="RefSeq" id="WP_176225143.1">
    <property type="nucleotide sequence ID" value="NZ_FXAM01000001.1"/>
</dbReference>
<dbReference type="EMBL" id="FXAM01000001">
    <property type="protein sequence ID" value="SMF94362.1"/>
    <property type="molecule type" value="Genomic_DNA"/>
</dbReference>